<organism evidence="1 2">
    <name type="scientific">Racocetra persica</name>
    <dbReference type="NCBI Taxonomy" id="160502"/>
    <lineage>
        <taxon>Eukaryota</taxon>
        <taxon>Fungi</taxon>
        <taxon>Fungi incertae sedis</taxon>
        <taxon>Mucoromycota</taxon>
        <taxon>Glomeromycotina</taxon>
        <taxon>Glomeromycetes</taxon>
        <taxon>Diversisporales</taxon>
        <taxon>Gigasporaceae</taxon>
        <taxon>Racocetra</taxon>
    </lineage>
</organism>
<dbReference type="EMBL" id="CAJVQC010046180">
    <property type="protein sequence ID" value="CAG8782596.1"/>
    <property type="molecule type" value="Genomic_DNA"/>
</dbReference>
<sequence>MNVKGTKSLVIASLEDVTVNLPQDNDLARVKKHGATKGCHIQFNKILATSTIMRYKAIAAEYGLHIKPPILDKLKRERHLQSPHDIYHVIARKILRFFKITIDALCSVGKSEFIIFWKLFDYPKS</sequence>
<reference evidence="1" key="1">
    <citation type="submission" date="2021-06" db="EMBL/GenBank/DDBJ databases">
        <authorList>
            <person name="Kallberg Y."/>
            <person name="Tangrot J."/>
            <person name="Rosling A."/>
        </authorList>
    </citation>
    <scope>NUCLEOTIDE SEQUENCE</scope>
    <source>
        <strain evidence="1">MA461A</strain>
    </source>
</reference>
<comment type="caution">
    <text evidence="1">The sequence shown here is derived from an EMBL/GenBank/DDBJ whole genome shotgun (WGS) entry which is preliminary data.</text>
</comment>
<evidence type="ECO:0000313" key="2">
    <source>
        <dbReference type="Proteomes" id="UP000789920"/>
    </source>
</evidence>
<keyword evidence="2" id="KW-1185">Reference proteome</keyword>
<dbReference type="Proteomes" id="UP000789920">
    <property type="component" value="Unassembled WGS sequence"/>
</dbReference>
<accession>A0ACA9R9Q0</accession>
<name>A0ACA9R9Q0_9GLOM</name>
<evidence type="ECO:0000313" key="1">
    <source>
        <dbReference type="EMBL" id="CAG8782596.1"/>
    </source>
</evidence>
<protein>
    <submittedName>
        <fullName evidence="1">7964_t:CDS:1</fullName>
    </submittedName>
</protein>
<proteinExistence type="predicted"/>
<gene>
    <name evidence="1" type="ORF">RPERSI_LOCUS17815</name>
</gene>